<feature type="repeat" description="ANK" evidence="3">
    <location>
        <begin position="155"/>
        <end position="187"/>
    </location>
</feature>
<evidence type="ECO:0000256" key="2">
    <source>
        <dbReference type="ARBA" id="ARBA00023043"/>
    </source>
</evidence>
<feature type="repeat" description="ANK" evidence="3">
    <location>
        <begin position="223"/>
        <end position="255"/>
    </location>
</feature>
<feature type="repeat" description="ANK" evidence="3">
    <location>
        <begin position="256"/>
        <end position="288"/>
    </location>
</feature>
<dbReference type="PROSITE" id="PS50297">
    <property type="entry name" value="ANK_REP_REGION"/>
    <property type="match status" value="3"/>
</dbReference>
<dbReference type="InterPro" id="IPR002110">
    <property type="entry name" value="Ankyrin_rpt"/>
</dbReference>
<sequence length="374" mass="40723">MKHGKYKHGKHKGHKFKGHKYKGYKGKGFKKMGKKMKKMFKERIESSADYANTDGVTPVLLAVENGLLNLIKLLLKAAPQSLRAVSKDGANVLAIAAQAGQVEVVDMLLTCKVPVDLKCGKGRTPLMFAAASGGPDFTESRPVTHGARTNPSEFPEVAPLAAAAQNGHVEVIQVLLQNSADVDAHDGDWDSALHEAVYSGQVEAARTLVEASLGANVNKRNRSGWTPLMGAAHRNFVVIMELLVWKGASLMLKTKDGRTALHIAAEEGHTEATRFLLGRGASVDAVDRLKRTPLMLAAYRGHKDTVQLLLDNDASLARTDYMNQNPLEVALSNSKIDVATLLVYSEPWFRNKRKQTSNSSSPRVKRQHAAHVSP</sequence>
<protein>
    <submittedName>
        <fullName evidence="5">Uncharacterized protein</fullName>
    </submittedName>
</protein>
<dbReference type="AlphaFoldDB" id="A0A6A3JJ86"/>
<organism evidence="5 6">
    <name type="scientific">Phytophthora fragariae</name>
    <dbReference type="NCBI Taxonomy" id="53985"/>
    <lineage>
        <taxon>Eukaryota</taxon>
        <taxon>Sar</taxon>
        <taxon>Stramenopiles</taxon>
        <taxon>Oomycota</taxon>
        <taxon>Peronosporomycetes</taxon>
        <taxon>Peronosporales</taxon>
        <taxon>Peronosporaceae</taxon>
        <taxon>Phytophthora</taxon>
    </lineage>
</organism>
<dbReference type="EMBL" id="QXFW01001175">
    <property type="protein sequence ID" value="KAE8995186.1"/>
    <property type="molecule type" value="Genomic_DNA"/>
</dbReference>
<dbReference type="InterPro" id="IPR036770">
    <property type="entry name" value="Ankyrin_rpt-contain_sf"/>
</dbReference>
<gene>
    <name evidence="5" type="ORF">PF011_g16430</name>
</gene>
<proteinExistence type="predicted"/>
<dbReference type="PROSITE" id="PS50088">
    <property type="entry name" value="ANK_REPEAT"/>
    <property type="match status" value="4"/>
</dbReference>
<dbReference type="Pfam" id="PF13637">
    <property type="entry name" value="Ank_4"/>
    <property type="match status" value="1"/>
</dbReference>
<dbReference type="PANTHER" id="PTHR24198">
    <property type="entry name" value="ANKYRIN REPEAT AND PROTEIN KINASE DOMAIN-CONTAINING PROTEIN"/>
    <property type="match status" value="1"/>
</dbReference>
<keyword evidence="1" id="KW-0677">Repeat</keyword>
<dbReference type="Pfam" id="PF12796">
    <property type="entry name" value="Ank_2"/>
    <property type="match status" value="2"/>
</dbReference>
<comment type="caution">
    <text evidence="5">The sequence shown here is derived from an EMBL/GenBank/DDBJ whole genome shotgun (WGS) entry which is preliminary data.</text>
</comment>
<feature type="region of interest" description="Disordered" evidence="4">
    <location>
        <begin position="352"/>
        <end position="374"/>
    </location>
</feature>
<evidence type="ECO:0000256" key="4">
    <source>
        <dbReference type="SAM" id="MobiDB-lite"/>
    </source>
</evidence>
<dbReference type="Proteomes" id="UP000460718">
    <property type="component" value="Unassembled WGS sequence"/>
</dbReference>
<dbReference type="SMART" id="SM00248">
    <property type="entry name" value="ANK"/>
    <property type="match status" value="8"/>
</dbReference>
<evidence type="ECO:0000256" key="3">
    <source>
        <dbReference type="PROSITE-ProRule" id="PRU00023"/>
    </source>
</evidence>
<accession>A0A6A3JJ86</accession>
<name>A0A6A3JJ86_9STRA</name>
<keyword evidence="2 3" id="KW-0040">ANK repeat</keyword>
<evidence type="ECO:0000256" key="1">
    <source>
        <dbReference type="ARBA" id="ARBA00022737"/>
    </source>
</evidence>
<evidence type="ECO:0000313" key="5">
    <source>
        <dbReference type="EMBL" id="KAE8995186.1"/>
    </source>
</evidence>
<dbReference type="Gene3D" id="1.25.40.20">
    <property type="entry name" value="Ankyrin repeat-containing domain"/>
    <property type="match status" value="3"/>
</dbReference>
<dbReference type="PANTHER" id="PTHR24198:SF165">
    <property type="entry name" value="ANKYRIN REPEAT-CONTAINING PROTEIN-RELATED"/>
    <property type="match status" value="1"/>
</dbReference>
<evidence type="ECO:0000313" key="6">
    <source>
        <dbReference type="Proteomes" id="UP000460718"/>
    </source>
</evidence>
<dbReference type="SUPFAM" id="SSF48403">
    <property type="entry name" value="Ankyrin repeat"/>
    <property type="match status" value="1"/>
</dbReference>
<reference evidence="5 6" key="1">
    <citation type="submission" date="2018-09" db="EMBL/GenBank/DDBJ databases">
        <title>Genomic investigation of the strawberry pathogen Phytophthora fragariae indicates pathogenicity is determined by transcriptional variation in three key races.</title>
        <authorList>
            <person name="Adams T.M."/>
            <person name="Armitage A.D."/>
            <person name="Sobczyk M.K."/>
            <person name="Bates H.J."/>
            <person name="Dunwell J.M."/>
            <person name="Nellist C.F."/>
            <person name="Harrison R.J."/>
        </authorList>
    </citation>
    <scope>NUCLEOTIDE SEQUENCE [LARGE SCALE GENOMIC DNA]</scope>
    <source>
        <strain evidence="5 6">SCRP245</strain>
    </source>
</reference>
<feature type="compositionally biased region" description="Basic residues" evidence="4">
    <location>
        <begin position="363"/>
        <end position="374"/>
    </location>
</feature>
<feature type="repeat" description="ANK" evidence="3">
    <location>
        <begin position="289"/>
        <end position="321"/>
    </location>
</feature>
<dbReference type="Pfam" id="PF00023">
    <property type="entry name" value="Ank"/>
    <property type="match status" value="1"/>
</dbReference>